<dbReference type="GO" id="GO:0045504">
    <property type="term" value="F:dynein heavy chain binding"/>
    <property type="evidence" value="ECO:0007669"/>
    <property type="project" value="TreeGrafter"/>
</dbReference>
<evidence type="ECO:0000313" key="8">
    <source>
        <dbReference type="Proteomes" id="UP000827092"/>
    </source>
</evidence>
<dbReference type="GO" id="GO:0030286">
    <property type="term" value="C:dynein complex"/>
    <property type="evidence" value="ECO:0007669"/>
    <property type="project" value="UniProtKB-KW"/>
</dbReference>
<evidence type="ECO:0000256" key="3">
    <source>
        <dbReference type="ARBA" id="ARBA00023175"/>
    </source>
</evidence>
<reference evidence="7 8" key="1">
    <citation type="journal article" date="2022" name="Nat. Ecol. Evol.">
        <title>A masculinizing supergene underlies an exaggerated male reproductive morph in a spider.</title>
        <authorList>
            <person name="Hendrickx F."/>
            <person name="De Corte Z."/>
            <person name="Sonet G."/>
            <person name="Van Belleghem S.M."/>
            <person name="Kostlbacher S."/>
            <person name="Vangestel C."/>
        </authorList>
    </citation>
    <scope>NUCLEOTIDE SEQUENCE [LARGE SCALE GENOMIC DNA]</scope>
    <source>
        <strain evidence="7">W744_W776</strain>
    </source>
</reference>
<feature type="coiled-coil region" evidence="5">
    <location>
        <begin position="159"/>
        <end position="218"/>
    </location>
</feature>
<evidence type="ECO:0000256" key="6">
    <source>
        <dbReference type="SAM" id="MobiDB-lite"/>
    </source>
</evidence>
<evidence type="ECO:0000256" key="1">
    <source>
        <dbReference type="ARBA" id="ARBA00023017"/>
    </source>
</evidence>
<evidence type="ECO:0000256" key="2">
    <source>
        <dbReference type="ARBA" id="ARBA00023054"/>
    </source>
</evidence>
<name>A0AAV6UI59_9ARAC</name>
<dbReference type="PANTHER" id="PTHR13183">
    <property type="entry name" value="AXONEMAL INNER ARM DYNEIN LIGHT CHAIN 28"/>
    <property type="match status" value="1"/>
</dbReference>
<comment type="caution">
    <text evidence="7">The sequence shown here is derived from an EMBL/GenBank/DDBJ whole genome shotgun (WGS) entry which is preliminary data.</text>
</comment>
<keyword evidence="2 5" id="KW-0175">Coiled coil</keyword>
<dbReference type="PANTHER" id="PTHR13183:SF0">
    <property type="entry name" value="AXONEMAL DYNEIN LIGHT INTERMEDIATE POLYPEPTIDE 1"/>
    <property type="match status" value="1"/>
</dbReference>
<evidence type="ECO:0000313" key="7">
    <source>
        <dbReference type="EMBL" id="KAG8183341.1"/>
    </source>
</evidence>
<accession>A0AAV6UI59</accession>
<keyword evidence="8" id="KW-1185">Reference proteome</keyword>
<dbReference type="Pfam" id="PF10211">
    <property type="entry name" value="Ax_dynein_light"/>
    <property type="match status" value="1"/>
</dbReference>
<keyword evidence="3" id="KW-0505">Motor protein</keyword>
<dbReference type="GO" id="GO:0005930">
    <property type="term" value="C:axoneme"/>
    <property type="evidence" value="ECO:0007669"/>
    <property type="project" value="TreeGrafter"/>
</dbReference>
<dbReference type="Proteomes" id="UP000827092">
    <property type="component" value="Unassembled WGS sequence"/>
</dbReference>
<comment type="similarity">
    <text evidence="4">Belongs to the inner dynein arm light chain family.</text>
</comment>
<dbReference type="EMBL" id="JAFNEN010000420">
    <property type="protein sequence ID" value="KAG8183341.1"/>
    <property type="molecule type" value="Genomic_DNA"/>
</dbReference>
<feature type="region of interest" description="Disordered" evidence="6">
    <location>
        <begin position="1"/>
        <end position="26"/>
    </location>
</feature>
<organism evidence="7 8">
    <name type="scientific">Oedothorax gibbosus</name>
    <dbReference type="NCBI Taxonomy" id="931172"/>
    <lineage>
        <taxon>Eukaryota</taxon>
        <taxon>Metazoa</taxon>
        <taxon>Ecdysozoa</taxon>
        <taxon>Arthropoda</taxon>
        <taxon>Chelicerata</taxon>
        <taxon>Arachnida</taxon>
        <taxon>Araneae</taxon>
        <taxon>Araneomorphae</taxon>
        <taxon>Entelegynae</taxon>
        <taxon>Araneoidea</taxon>
        <taxon>Linyphiidae</taxon>
        <taxon>Erigoninae</taxon>
        <taxon>Oedothorax</taxon>
    </lineage>
</organism>
<proteinExistence type="inferred from homology"/>
<sequence length="231" mass="26865">MSSGRNVFLKFEERRSNDRDSSSESGNKLIVQTLNQIFPPLATTENGQQGHLRISTKQAAIHEIKDLEKELDAKLKKECKKEVPGFGRQINQVYQQVFQELIRQETIECPERGLLYKLVFDEFNISVRSLEKCVKSTFSNAVSKALLSRSSVLGMGVEIPKLERRLQEARTLAEGMQRERREGLPTMEEIERVKMIEFEFLENQVEKANQEMIKTYEDIVDEEHRWLKDTI</sequence>
<dbReference type="InterPro" id="IPR019347">
    <property type="entry name" value="Axonemal_dynein_light_chain"/>
</dbReference>
<evidence type="ECO:0000256" key="5">
    <source>
        <dbReference type="SAM" id="Coils"/>
    </source>
</evidence>
<keyword evidence="1" id="KW-0243">Dynein</keyword>
<dbReference type="AlphaFoldDB" id="A0AAV6UI59"/>
<feature type="compositionally biased region" description="Basic and acidic residues" evidence="6">
    <location>
        <begin position="10"/>
        <end position="22"/>
    </location>
</feature>
<gene>
    <name evidence="7" type="ORF">JTE90_013032</name>
</gene>
<protein>
    <submittedName>
        <fullName evidence="7">Uncharacterized protein</fullName>
    </submittedName>
</protein>
<evidence type="ECO:0000256" key="4">
    <source>
        <dbReference type="ARBA" id="ARBA00038114"/>
    </source>
</evidence>